<feature type="compositionally biased region" description="Low complexity" evidence="1">
    <location>
        <begin position="381"/>
        <end position="390"/>
    </location>
</feature>
<evidence type="ECO:0000256" key="1">
    <source>
        <dbReference type="SAM" id="MobiDB-lite"/>
    </source>
</evidence>
<evidence type="ECO:0000313" key="4">
    <source>
        <dbReference type="Proteomes" id="UP000005096"/>
    </source>
</evidence>
<feature type="compositionally biased region" description="Basic and acidic residues" evidence="1">
    <location>
        <begin position="259"/>
        <end position="270"/>
    </location>
</feature>
<dbReference type="STRING" id="584708.Apau_0851"/>
<dbReference type="eggNOG" id="COG3144">
    <property type="taxonomic scope" value="Bacteria"/>
</dbReference>
<reference evidence="3 4" key="1">
    <citation type="journal article" date="2010" name="Stand. Genomic Sci.">
        <title>Non-contiguous finished genome sequence of Aminomonas paucivorans type strain (GLU-3).</title>
        <authorList>
            <person name="Pitluck S."/>
            <person name="Yasawong M."/>
            <person name="Held B."/>
            <person name="Lapidus A."/>
            <person name="Nolan M."/>
            <person name="Copeland A."/>
            <person name="Lucas S."/>
            <person name="Del Rio T.G."/>
            <person name="Tice H."/>
            <person name="Cheng J.F."/>
            <person name="Chertkov O."/>
            <person name="Goodwin L."/>
            <person name="Tapia R."/>
            <person name="Han C."/>
            <person name="Liolios K."/>
            <person name="Ivanova N."/>
            <person name="Mavromatis K."/>
            <person name="Ovchinnikova G."/>
            <person name="Pati A."/>
            <person name="Chen A."/>
            <person name="Palaniappan K."/>
            <person name="Land M."/>
            <person name="Hauser L."/>
            <person name="Chang Y.J."/>
            <person name="Jeffries C.D."/>
            <person name="Pukall R."/>
            <person name="Spring S."/>
            <person name="Rohde M."/>
            <person name="Sikorski J."/>
            <person name="Goker M."/>
            <person name="Woyke T."/>
            <person name="Bristow J."/>
            <person name="Eisen J.A."/>
            <person name="Markowitz V."/>
            <person name="Hugenholtz P."/>
            <person name="Kyrpides N.C."/>
            <person name="Klenk H.P."/>
        </authorList>
    </citation>
    <scope>NUCLEOTIDE SEQUENCE [LARGE SCALE GENOMIC DNA]</scope>
    <source>
        <strain evidence="3 4">DSM 12260</strain>
    </source>
</reference>
<dbReference type="HOGENOM" id="CLU_490626_0_0_0"/>
<dbReference type="Gene3D" id="3.30.750.140">
    <property type="match status" value="1"/>
</dbReference>
<feature type="domain" description="Flagellar hook-length control protein-like C-terminal" evidence="2">
    <location>
        <begin position="438"/>
        <end position="508"/>
    </location>
</feature>
<evidence type="ECO:0000259" key="2">
    <source>
        <dbReference type="Pfam" id="PF02120"/>
    </source>
</evidence>
<dbReference type="Proteomes" id="UP000005096">
    <property type="component" value="Chromosome"/>
</dbReference>
<keyword evidence="4" id="KW-1185">Reference proteome</keyword>
<feature type="compositionally biased region" description="Acidic residues" evidence="1">
    <location>
        <begin position="118"/>
        <end position="130"/>
    </location>
</feature>
<feature type="region of interest" description="Disordered" evidence="1">
    <location>
        <begin position="96"/>
        <end position="148"/>
    </location>
</feature>
<sequence>MTAPVPIFPAVPMPSSGEGKASQTTNAGSPHAGSSSEQSFGDLLAGVQGTPEASPQGPAGDAKPEGSLPPLFVTPLLVQTPEDTEWARALALLGLLPPPAGEEGPAPDLAEEKQDAGEGAEQEVSADEVESGAGSAQPLALPPELAAPAELPEGAGAFVARPVSGEALPDTAPCPEPATIGVVGVSPQASPGGATPQTASPAPSANPEPVSLPLVRDSLASAGEKGSRKPEQQVQDGLVDRAADGAVPETGLADPDFSPDYREGLSRRQGVETPQLPVPPQGMTEEAALPVLATEAAGADLTASAPAAPSEDVPKGETAQPGLPLVPSASEETRRSERRDPASSQRILSETVAPSLRSLLRDGGSDRFLGGDDLGEKKADSGASGSSPAGGVLTGFRQFLEGAEGASDLEPLVLSYQGDEAFREALSHVLRVVSRKDGVRAHLVVDPPALGRVDVSLQVTAAGIEATLKVDNEALKQMVQTQMEQLKASLQAQGLHVTGLAVDLRSRDDSRPGQQQGPGGKVRRASGPAGEGTEEEGDVLEARVDLRRGLLHWVA</sequence>
<accession>E3CVS8</accession>
<feature type="compositionally biased region" description="Low complexity" evidence="1">
    <location>
        <begin position="191"/>
        <end position="205"/>
    </location>
</feature>
<keyword evidence="3" id="KW-0282">Flagellum</keyword>
<dbReference type="Pfam" id="PF02120">
    <property type="entry name" value="Flg_hook"/>
    <property type="match status" value="1"/>
</dbReference>
<proteinExistence type="predicted"/>
<protein>
    <submittedName>
        <fullName evidence="3">Flagellar hook-length control protein</fullName>
    </submittedName>
</protein>
<evidence type="ECO:0000313" key="3">
    <source>
        <dbReference type="EMBL" id="EFQ23279.1"/>
    </source>
</evidence>
<name>E3CVS8_9BACT</name>
<feature type="compositionally biased region" description="Basic and acidic residues" evidence="1">
    <location>
        <begin position="331"/>
        <end position="341"/>
    </location>
</feature>
<feature type="compositionally biased region" description="Low complexity" evidence="1">
    <location>
        <begin position="96"/>
        <end position="108"/>
    </location>
</feature>
<dbReference type="InterPro" id="IPR021136">
    <property type="entry name" value="Flagellar_hook_control-like_C"/>
</dbReference>
<dbReference type="AlphaFoldDB" id="E3CVS8"/>
<keyword evidence="3" id="KW-0969">Cilium</keyword>
<feature type="compositionally biased region" description="Polar residues" evidence="1">
    <location>
        <begin position="21"/>
        <end position="39"/>
    </location>
</feature>
<gene>
    <name evidence="3" type="ORF">Apau_0851</name>
</gene>
<feature type="region of interest" description="Disordered" evidence="1">
    <location>
        <begin position="1"/>
        <end position="71"/>
    </location>
</feature>
<dbReference type="RefSeq" id="WP_006300447.1">
    <property type="nucleotide sequence ID" value="NZ_CM001022.1"/>
</dbReference>
<keyword evidence="3" id="KW-0966">Cell projection</keyword>
<organism evidence="3 4">
    <name type="scientific">Aminomonas paucivorans DSM 12260</name>
    <dbReference type="NCBI Taxonomy" id="584708"/>
    <lineage>
        <taxon>Bacteria</taxon>
        <taxon>Thermotogati</taxon>
        <taxon>Synergistota</taxon>
        <taxon>Synergistia</taxon>
        <taxon>Synergistales</taxon>
        <taxon>Synergistaceae</taxon>
        <taxon>Aminomonas</taxon>
    </lineage>
</organism>
<dbReference type="PaxDb" id="584708-Apau_0851"/>
<dbReference type="EMBL" id="CM001022">
    <property type="protein sequence ID" value="EFQ23279.1"/>
    <property type="molecule type" value="Genomic_DNA"/>
</dbReference>
<dbReference type="CDD" id="cd17470">
    <property type="entry name" value="T3SS_Flik_C"/>
    <property type="match status" value="1"/>
</dbReference>
<dbReference type="InterPro" id="IPR038610">
    <property type="entry name" value="FliK-like_C_sf"/>
</dbReference>
<feature type="region of interest" description="Disordered" evidence="1">
    <location>
        <begin position="503"/>
        <end position="538"/>
    </location>
</feature>
<dbReference type="OrthoDB" id="6448at2"/>
<feature type="compositionally biased region" description="Pro residues" evidence="1">
    <location>
        <begin position="1"/>
        <end position="12"/>
    </location>
</feature>
<feature type="compositionally biased region" description="Low complexity" evidence="1">
    <location>
        <begin position="138"/>
        <end position="148"/>
    </location>
</feature>
<feature type="region of interest" description="Disordered" evidence="1">
    <location>
        <begin position="165"/>
        <end position="390"/>
    </location>
</feature>